<dbReference type="Proteomes" id="UP000558488">
    <property type="component" value="Unassembled WGS sequence"/>
</dbReference>
<evidence type="ECO:0000313" key="3">
    <source>
        <dbReference type="Proteomes" id="UP000558488"/>
    </source>
</evidence>
<dbReference type="EMBL" id="JACAGB010000011">
    <property type="protein sequence ID" value="KAF6335355.1"/>
    <property type="molecule type" value="Genomic_DNA"/>
</dbReference>
<sequence length="170" mass="17563">MCFPQNSSWISSVSGPCSGDQPCSDPCGTHPALPALTLSAAPPSSEALAGVAWALVFRLRKQPPFSLQLHIWPMSQPGRTCIVGHPPSLSGEGAMGGLELVSSSSPFPMPLPQLLPLAVPGRPPLSSAILIPQFPPAPSCHQQNLGTLRKLLPRPSQGSLPPASPGCGEA</sequence>
<name>A0A7J7WD48_PIPKU</name>
<gene>
    <name evidence="2" type="ORF">mPipKuh1_008038</name>
</gene>
<proteinExistence type="predicted"/>
<protein>
    <submittedName>
        <fullName evidence="2">Uncharacterized protein</fullName>
    </submittedName>
</protein>
<feature type="region of interest" description="Disordered" evidence="1">
    <location>
        <begin position="151"/>
        <end position="170"/>
    </location>
</feature>
<keyword evidence="3" id="KW-1185">Reference proteome</keyword>
<comment type="caution">
    <text evidence="2">The sequence shown here is derived from an EMBL/GenBank/DDBJ whole genome shotgun (WGS) entry which is preliminary data.</text>
</comment>
<accession>A0A7J7WD48</accession>
<organism evidence="2 3">
    <name type="scientific">Pipistrellus kuhlii</name>
    <name type="common">Kuhl's pipistrelle</name>
    <dbReference type="NCBI Taxonomy" id="59472"/>
    <lineage>
        <taxon>Eukaryota</taxon>
        <taxon>Metazoa</taxon>
        <taxon>Chordata</taxon>
        <taxon>Craniata</taxon>
        <taxon>Vertebrata</taxon>
        <taxon>Euteleostomi</taxon>
        <taxon>Mammalia</taxon>
        <taxon>Eutheria</taxon>
        <taxon>Laurasiatheria</taxon>
        <taxon>Chiroptera</taxon>
        <taxon>Yangochiroptera</taxon>
        <taxon>Vespertilionidae</taxon>
        <taxon>Pipistrellus</taxon>
    </lineage>
</organism>
<dbReference type="AlphaFoldDB" id="A0A7J7WD48"/>
<evidence type="ECO:0000313" key="2">
    <source>
        <dbReference type="EMBL" id="KAF6335355.1"/>
    </source>
</evidence>
<evidence type="ECO:0000256" key="1">
    <source>
        <dbReference type="SAM" id="MobiDB-lite"/>
    </source>
</evidence>
<reference evidence="2 3" key="1">
    <citation type="journal article" date="2020" name="Nature">
        <title>Six reference-quality genomes reveal evolution of bat adaptations.</title>
        <authorList>
            <person name="Jebb D."/>
            <person name="Huang Z."/>
            <person name="Pippel M."/>
            <person name="Hughes G.M."/>
            <person name="Lavrichenko K."/>
            <person name="Devanna P."/>
            <person name="Winkler S."/>
            <person name="Jermiin L.S."/>
            <person name="Skirmuntt E.C."/>
            <person name="Katzourakis A."/>
            <person name="Burkitt-Gray L."/>
            <person name="Ray D.A."/>
            <person name="Sullivan K.A.M."/>
            <person name="Roscito J.G."/>
            <person name="Kirilenko B.M."/>
            <person name="Davalos L.M."/>
            <person name="Corthals A.P."/>
            <person name="Power M.L."/>
            <person name="Jones G."/>
            <person name="Ransome R.D."/>
            <person name="Dechmann D.K.N."/>
            <person name="Locatelli A.G."/>
            <person name="Puechmaille S.J."/>
            <person name="Fedrigo O."/>
            <person name="Jarvis E.D."/>
            <person name="Hiller M."/>
            <person name="Vernes S.C."/>
            <person name="Myers E.W."/>
            <person name="Teeling E.C."/>
        </authorList>
    </citation>
    <scope>NUCLEOTIDE SEQUENCE [LARGE SCALE GENOMIC DNA]</scope>
    <source>
        <strain evidence="2">MPipKuh1</strain>
        <tissue evidence="2">Flight muscle</tissue>
    </source>
</reference>